<name>A0A4Y8MIW8_9BURK</name>
<accession>A0A4Y8MIW8</accession>
<feature type="transmembrane region" description="Helical" evidence="5">
    <location>
        <begin position="165"/>
        <end position="185"/>
    </location>
</feature>
<proteinExistence type="predicted"/>
<dbReference type="InterPro" id="IPR020846">
    <property type="entry name" value="MFS_dom"/>
</dbReference>
<feature type="transmembrane region" description="Helical" evidence="5">
    <location>
        <begin position="45"/>
        <end position="64"/>
    </location>
</feature>
<dbReference type="Proteomes" id="UP000297385">
    <property type="component" value="Unassembled WGS sequence"/>
</dbReference>
<keyword evidence="2 5" id="KW-0812">Transmembrane</keyword>
<sequence>MASDKNQALMPSIATRVIFFLAGTSVAAWAPLVPYAQDRLRADDALLGFLLLCLGIGAVGCMPICQRLVARYGCRAMVYSGAAMICVALPCLATVTNKVAMGCSLLIFGAGLGFIDVSMNINAIQLEARTGRRLMSGFHGFFSVGGITGSLLGGTLLSIGVHPLGVAGAVVAAVITLVAVFARHIESEGAQAGAKSVLVLPQGVVVVMSGIALVSFLVEGAMLDWSAVYLTSVKSYDQDRAGFGYTAFSIAMTIGRLGGDYLVKRLGARSMITGGGVLAVIGLIASILFPTGNQAIFGFAITGLGCANIVPVLFAAAGRQESMEPTQAISALTMLGYGGNLIGPAVVGFFSHALGLQMAFAILAALLLAAALAGRRIEG</sequence>
<evidence type="ECO:0000313" key="8">
    <source>
        <dbReference type="Proteomes" id="UP000297385"/>
    </source>
</evidence>
<dbReference type="CDD" id="cd17393">
    <property type="entry name" value="MFS_MosC_like"/>
    <property type="match status" value="1"/>
</dbReference>
<feature type="transmembrane region" description="Helical" evidence="5">
    <location>
        <begin position="271"/>
        <end position="289"/>
    </location>
</feature>
<dbReference type="GO" id="GO:0022857">
    <property type="term" value="F:transmembrane transporter activity"/>
    <property type="evidence" value="ECO:0007669"/>
    <property type="project" value="InterPro"/>
</dbReference>
<organism evidence="7 8">
    <name type="scientific">Paraburkholderia dipogonis</name>
    <dbReference type="NCBI Taxonomy" id="1211383"/>
    <lineage>
        <taxon>Bacteria</taxon>
        <taxon>Pseudomonadati</taxon>
        <taxon>Pseudomonadota</taxon>
        <taxon>Betaproteobacteria</taxon>
        <taxon>Burkholderiales</taxon>
        <taxon>Burkholderiaceae</taxon>
        <taxon>Paraburkholderia</taxon>
    </lineage>
</organism>
<dbReference type="PANTHER" id="PTHR23514">
    <property type="entry name" value="BYPASS OF STOP CODON PROTEIN 6"/>
    <property type="match status" value="1"/>
</dbReference>
<evidence type="ECO:0000256" key="1">
    <source>
        <dbReference type="ARBA" id="ARBA00004141"/>
    </source>
</evidence>
<feature type="transmembrane region" description="Helical" evidence="5">
    <location>
        <begin position="356"/>
        <end position="374"/>
    </location>
</feature>
<feature type="domain" description="Major facilitator superfamily (MFS) profile" evidence="6">
    <location>
        <begin position="196"/>
        <end position="379"/>
    </location>
</feature>
<dbReference type="SUPFAM" id="SSF103473">
    <property type="entry name" value="MFS general substrate transporter"/>
    <property type="match status" value="1"/>
</dbReference>
<protein>
    <submittedName>
        <fullName evidence="7">MFS transporter</fullName>
    </submittedName>
</protein>
<feature type="transmembrane region" description="Helical" evidence="5">
    <location>
        <begin position="197"/>
        <end position="222"/>
    </location>
</feature>
<evidence type="ECO:0000256" key="2">
    <source>
        <dbReference type="ARBA" id="ARBA00022692"/>
    </source>
</evidence>
<dbReference type="InterPro" id="IPR036259">
    <property type="entry name" value="MFS_trans_sf"/>
</dbReference>
<evidence type="ECO:0000256" key="4">
    <source>
        <dbReference type="ARBA" id="ARBA00023136"/>
    </source>
</evidence>
<dbReference type="InterPro" id="IPR051788">
    <property type="entry name" value="MFS_Transporter"/>
</dbReference>
<feature type="transmembrane region" description="Helical" evidence="5">
    <location>
        <begin position="12"/>
        <end position="33"/>
    </location>
</feature>
<keyword evidence="3 5" id="KW-1133">Transmembrane helix</keyword>
<dbReference type="PROSITE" id="PS50850">
    <property type="entry name" value="MFS"/>
    <property type="match status" value="1"/>
</dbReference>
<evidence type="ECO:0000256" key="5">
    <source>
        <dbReference type="SAM" id="Phobius"/>
    </source>
</evidence>
<dbReference type="AlphaFoldDB" id="A0A4Y8MIW8"/>
<evidence type="ECO:0000256" key="3">
    <source>
        <dbReference type="ARBA" id="ARBA00022989"/>
    </source>
</evidence>
<feature type="transmembrane region" description="Helical" evidence="5">
    <location>
        <begin position="138"/>
        <end position="159"/>
    </location>
</feature>
<comment type="subcellular location">
    <subcellularLocation>
        <location evidence="1">Membrane</location>
        <topology evidence="1">Multi-pass membrane protein</topology>
    </subcellularLocation>
</comment>
<feature type="transmembrane region" description="Helical" evidence="5">
    <location>
        <begin position="328"/>
        <end position="350"/>
    </location>
</feature>
<evidence type="ECO:0000259" key="6">
    <source>
        <dbReference type="PROSITE" id="PS50850"/>
    </source>
</evidence>
<evidence type="ECO:0000313" key="7">
    <source>
        <dbReference type="EMBL" id="TFE37368.1"/>
    </source>
</evidence>
<comment type="caution">
    <text evidence="7">The sequence shown here is derived from an EMBL/GenBank/DDBJ whole genome shotgun (WGS) entry which is preliminary data.</text>
</comment>
<gene>
    <name evidence="7" type="ORF">E2553_38425</name>
</gene>
<dbReference type="RefSeq" id="WP_134465897.1">
    <property type="nucleotide sequence ID" value="NZ_JBHMFL010000022.1"/>
</dbReference>
<feature type="transmembrane region" description="Helical" evidence="5">
    <location>
        <begin position="76"/>
        <end position="93"/>
    </location>
</feature>
<feature type="transmembrane region" description="Helical" evidence="5">
    <location>
        <begin position="242"/>
        <end position="259"/>
    </location>
</feature>
<dbReference type="GO" id="GO:0016020">
    <property type="term" value="C:membrane"/>
    <property type="evidence" value="ECO:0007669"/>
    <property type="project" value="UniProtKB-SubCell"/>
</dbReference>
<dbReference type="Pfam" id="PF07690">
    <property type="entry name" value="MFS_1"/>
    <property type="match status" value="1"/>
</dbReference>
<reference evidence="7 8" key="1">
    <citation type="submission" date="2019-03" db="EMBL/GenBank/DDBJ databases">
        <title>Complete Genome Sequence of Paraburkholderia dipogonis ICMP 19430T, a Nitrogen-fixing Symbiont of the South African Invasive Legume Dipogon lignosus in New Zealand.</title>
        <authorList>
            <person name="De Meyer S.E."/>
        </authorList>
    </citation>
    <scope>NUCLEOTIDE SEQUENCE [LARGE SCALE GENOMIC DNA]</scope>
    <source>
        <strain evidence="7 8">ICMP 19430</strain>
    </source>
</reference>
<feature type="transmembrane region" description="Helical" evidence="5">
    <location>
        <begin position="99"/>
        <end position="117"/>
    </location>
</feature>
<keyword evidence="4 5" id="KW-0472">Membrane</keyword>
<feature type="transmembrane region" description="Helical" evidence="5">
    <location>
        <begin position="295"/>
        <end position="316"/>
    </location>
</feature>
<dbReference type="InterPro" id="IPR011701">
    <property type="entry name" value="MFS"/>
</dbReference>
<dbReference type="Gene3D" id="1.20.1250.20">
    <property type="entry name" value="MFS general substrate transporter like domains"/>
    <property type="match status" value="2"/>
</dbReference>
<dbReference type="PANTHER" id="PTHR23514:SF13">
    <property type="entry name" value="INNER MEMBRANE PROTEIN YBJJ"/>
    <property type="match status" value="1"/>
</dbReference>
<dbReference type="EMBL" id="SNVI01000005">
    <property type="protein sequence ID" value="TFE37368.1"/>
    <property type="molecule type" value="Genomic_DNA"/>
</dbReference>